<proteinExistence type="predicted"/>
<dbReference type="AlphaFoldDB" id="A0AA35R5S6"/>
<evidence type="ECO:0000313" key="3">
    <source>
        <dbReference type="Proteomes" id="UP001174909"/>
    </source>
</evidence>
<reference evidence="2" key="1">
    <citation type="submission" date="2023-03" db="EMBL/GenBank/DDBJ databases">
        <authorList>
            <person name="Steffen K."/>
            <person name="Cardenas P."/>
        </authorList>
    </citation>
    <scope>NUCLEOTIDE SEQUENCE</scope>
</reference>
<sequence length="78" mass="8509">MRLLLASCSGGLVGLRRLGENSRRLGNAGDDGDLVRGTDEGAGLVNGSERVAPHLEIEGEDERLTLNTQHSTRDRRRR</sequence>
<feature type="region of interest" description="Disordered" evidence="1">
    <location>
        <begin position="20"/>
        <end position="78"/>
    </location>
</feature>
<name>A0AA35R5S6_GEOBA</name>
<keyword evidence="3" id="KW-1185">Reference proteome</keyword>
<dbReference type="Proteomes" id="UP001174909">
    <property type="component" value="Unassembled WGS sequence"/>
</dbReference>
<dbReference type="EMBL" id="CASHTH010000598">
    <property type="protein sequence ID" value="CAI8005308.1"/>
    <property type="molecule type" value="Genomic_DNA"/>
</dbReference>
<organism evidence="2 3">
    <name type="scientific">Geodia barretti</name>
    <name type="common">Barrett's horny sponge</name>
    <dbReference type="NCBI Taxonomy" id="519541"/>
    <lineage>
        <taxon>Eukaryota</taxon>
        <taxon>Metazoa</taxon>
        <taxon>Porifera</taxon>
        <taxon>Demospongiae</taxon>
        <taxon>Heteroscleromorpha</taxon>
        <taxon>Tetractinellida</taxon>
        <taxon>Astrophorina</taxon>
        <taxon>Geodiidae</taxon>
        <taxon>Geodia</taxon>
    </lineage>
</organism>
<comment type="caution">
    <text evidence="2">The sequence shown here is derived from an EMBL/GenBank/DDBJ whole genome shotgun (WGS) entry which is preliminary data.</text>
</comment>
<accession>A0AA35R5S6</accession>
<protein>
    <submittedName>
        <fullName evidence="2">Uncharacterized protein</fullName>
    </submittedName>
</protein>
<evidence type="ECO:0000313" key="2">
    <source>
        <dbReference type="EMBL" id="CAI8005308.1"/>
    </source>
</evidence>
<evidence type="ECO:0000256" key="1">
    <source>
        <dbReference type="SAM" id="MobiDB-lite"/>
    </source>
</evidence>
<gene>
    <name evidence="2" type="ORF">GBAR_LOCUS4138</name>
</gene>